<evidence type="ECO:0000313" key="2">
    <source>
        <dbReference type="EMBL" id="ASJ09221.1"/>
    </source>
</evidence>
<name>A0A2Z2MPA5_9EURY</name>
<dbReference type="PANTHER" id="PTHR43581:SF4">
    <property type="entry name" value="ATP_GTP PHOSPHATASE"/>
    <property type="match status" value="1"/>
</dbReference>
<evidence type="ECO:0000313" key="3">
    <source>
        <dbReference type="Proteomes" id="UP000250125"/>
    </source>
</evidence>
<accession>A0A2Z2MPA5</accession>
<dbReference type="InterPro" id="IPR051396">
    <property type="entry name" value="Bact_Antivir_Def_Nuclease"/>
</dbReference>
<organism evidence="2 3">
    <name type="scientific">Thermococcus siculi</name>
    <dbReference type="NCBI Taxonomy" id="72803"/>
    <lineage>
        <taxon>Archaea</taxon>
        <taxon>Methanobacteriati</taxon>
        <taxon>Methanobacteriota</taxon>
        <taxon>Thermococci</taxon>
        <taxon>Thermococcales</taxon>
        <taxon>Thermococcaceae</taxon>
        <taxon>Thermococcus</taxon>
    </lineage>
</organism>
<dbReference type="Gene3D" id="3.40.50.300">
    <property type="entry name" value="P-loop containing nucleotide triphosphate hydrolases"/>
    <property type="match status" value="1"/>
</dbReference>
<gene>
    <name evidence="2" type="ORF">A3L11_08270</name>
</gene>
<dbReference type="KEGG" id="tsl:A3L11_08270"/>
<dbReference type="SUPFAM" id="SSF52540">
    <property type="entry name" value="P-loop containing nucleoside triphosphate hydrolases"/>
    <property type="match status" value="1"/>
</dbReference>
<reference evidence="2 3" key="1">
    <citation type="submission" date="2016-04" db="EMBL/GenBank/DDBJ databases">
        <title>Complete genome sequence of Thermococcus siculi type strain RG-20.</title>
        <authorList>
            <person name="Oger P.M."/>
        </authorList>
    </citation>
    <scope>NUCLEOTIDE SEQUENCE [LARGE SCALE GENOMIC DNA]</scope>
    <source>
        <strain evidence="2 3">RG-20</strain>
    </source>
</reference>
<proteinExistence type="predicted"/>
<dbReference type="InterPro" id="IPR027417">
    <property type="entry name" value="P-loop_NTPase"/>
</dbReference>
<protein>
    <recommendedName>
        <fullName evidence="1">ATPase AAA-type core domain-containing protein</fullName>
    </recommendedName>
</protein>
<dbReference type="GO" id="GO:0016887">
    <property type="term" value="F:ATP hydrolysis activity"/>
    <property type="evidence" value="ECO:0007669"/>
    <property type="project" value="InterPro"/>
</dbReference>
<dbReference type="EMBL" id="CP015103">
    <property type="protein sequence ID" value="ASJ09221.1"/>
    <property type="molecule type" value="Genomic_DNA"/>
</dbReference>
<dbReference type="GO" id="GO:0005524">
    <property type="term" value="F:ATP binding"/>
    <property type="evidence" value="ECO:0007669"/>
    <property type="project" value="InterPro"/>
</dbReference>
<dbReference type="CDD" id="cd00267">
    <property type="entry name" value="ABC_ATPase"/>
    <property type="match status" value="1"/>
</dbReference>
<evidence type="ECO:0000259" key="1">
    <source>
        <dbReference type="Pfam" id="PF13304"/>
    </source>
</evidence>
<feature type="domain" description="ATPase AAA-type core" evidence="1">
    <location>
        <begin position="33"/>
        <end position="283"/>
    </location>
</feature>
<sequence length="343" mass="39754">MPNKKRAYVDIIKEISEFRGTKKISRELPLKKFNVLIGKNNSGKSTLLEALLLTVGYMFNKGVIRDYSKKLFSEDNRRPLPIEPITGDSILKFLENRHRNLQSLVYGYTGVSKITVSLKMLDTLSIHLFHDGRVQVRLSTPRSQEIMDNVSSQVDVVYFPYDTSFIRTIDRFLETSEVNIVKRKIHTKTAKLVSENIDENFTEIVLKKDGWYLRRDDASYIHIDDVGDGLKKAIRTIMTVELLNPSLILWDDFDTSLHPSMIKMLLKWLAQGEWQVVLATHSIDVLYYLADLNEELDEFDAQLILLKKDQTDTLYHKELNMDELEDILEANLDPRMLVSELKI</sequence>
<dbReference type="PANTHER" id="PTHR43581">
    <property type="entry name" value="ATP/GTP PHOSPHATASE"/>
    <property type="match status" value="1"/>
</dbReference>
<dbReference type="Pfam" id="PF13304">
    <property type="entry name" value="AAA_21"/>
    <property type="match status" value="1"/>
</dbReference>
<dbReference type="InterPro" id="IPR003959">
    <property type="entry name" value="ATPase_AAA_core"/>
</dbReference>
<keyword evidence="3" id="KW-1185">Reference proteome</keyword>
<dbReference type="AlphaFoldDB" id="A0A2Z2MPA5"/>
<dbReference type="Proteomes" id="UP000250125">
    <property type="component" value="Chromosome"/>
</dbReference>